<reference evidence="4" key="1">
    <citation type="submission" date="2025-08" db="UniProtKB">
        <authorList>
            <consortium name="RefSeq"/>
        </authorList>
    </citation>
    <scope>IDENTIFICATION</scope>
    <source>
        <tissue evidence="4">Tentacle</tissue>
    </source>
</reference>
<dbReference type="OrthoDB" id="2384350at2759"/>
<evidence type="ECO:0000313" key="4">
    <source>
        <dbReference type="RefSeq" id="XP_031561526.1"/>
    </source>
</evidence>
<dbReference type="InterPro" id="IPR035983">
    <property type="entry name" value="Hect_E3_ubiquitin_ligase"/>
</dbReference>
<dbReference type="AlphaFoldDB" id="A0A6P8I1W7"/>
<dbReference type="Proteomes" id="UP000515163">
    <property type="component" value="Unplaced"/>
</dbReference>
<feature type="domain" description="HECT" evidence="2">
    <location>
        <begin position="19"/>
        <end position="160"/>
    </location>
</feature>
<name>A0A6P8I1W7_ACTTE</name>
<evidence type="ECO:0000256" key="1">
    <source>
        <dbReference type="ARBA" id="ARBA00022786"/>
    </source>
</evidence>
<dbReference type="GO" id="GO:0004842">
    <property type="term" value="F:ubiquitin-protein transferase activity"/>
    <property type="evidence" value="ECO:0007669"/>
    <property type="project" value="InterPro"/>
</dbReference>
<dbReference type="SUPFAM" id="SSF56204">
    <property type="entry name" value="Hect, E3 ligase catalytic domain"/>
    <property type="match status" value="1"/>
</dbReference>
<accession>A0A6P8I1W7</accession>
<organism evidence="3 4">
    <name type="scientific">Actinia tenebrosa</name>
    <name type="common">Australian red waratah sea anemone</name>
    <dbReference type="NCBI Taxonomy" id="6105"/>
    <lineage>
        <taxon>Eukaryota</taxon>
        <taxon>Metazoa</taxon>
        <taxon>Cnidaria</taxon>
        <taxon>Anthozoa</taxon>
        <taxon>Hexacorallia</taxon>
        <taxon>Actiniaria</taxon>
        <taxon>Actiniidae</taxon>
        <taxon>Actinia</taxon>
    </lineage>
</organism>
<dbReference type="Pfam" id="PF00632">
    <property type="entry name" value="HECT"/>
    <property type="match status" value="1"/>
</dbReference>
<dbReference type="RefSeq" id="XP_031561526.1">
    <property type="nucleotide sequence ID" value="XM_031705666.1"/>
</dbReference>
<protein>
    <submittedName>
        <fullName evidence="4">Uncharacterized protein LOC116297443</fullName>
    </submittedName>
</protein>
<dbReference type="KEGG" id="aten:116297443"/>
<gene>
    <name evidence="4" type="primary">LOC116297443</name>
</gene>
<dbReference type="InParanoid" id="A0A6P8I1W7"/>
<keyword evidence="1" id="KW-0833">Ubl conjugation pathway</keyword>
<sequence>MLMLFCILHLTYTAVFVFLQNDNKINVIHSVMVHDAISRPKILLDQFREGLNTLGFSDQLKKHPDIFRQLFVRDDASITYDELVQCLCFPSLMDEDETSTHNFLKEFLQKASNETLSNFLTFATGAPCLPNFGLGTIEVKFESTESIFASTCLQHVTFPKQFPDQATFRTVMDSVLNTVAKSFTNV</sequence>
<proteinExistence type="predicted"/>
<evidence type="ECO:0000259" key="2">
    <source>
        <dbReference type="Pfam" id="PF00632"/>
    </source>
</evidence>
<dbReference type="InterPro" id="IPR000569">
    <property type="entry name" value="HECT_dom"/>
</dbReference>
<dbReference type="GeneID" id="116297443"/>
<keyword evidence="3" id="KW-1185">Reference proteome</keyword>
<evidence type="ECO:0000313" key="3">
    <source>
        <dbReference type="Proteomes" id="UP000515163"/>
    </source>
</evidence>